<evidence type="ECO:0000256" key="8">
    <source>
        <dbReference type="ARBA" id="ARBA00023034"/>
    </source>
</evidence>
<comment type="caution">
    <text evidence="12">The sequence shown here is derived from an EMBL/GenBank/DDBJ whole genome shotgun (WGS) entry which is preliminary data.</text>
</comment>
<organism evidence="12 13">
    <name type="scientific">Armadillidium nasatum</name>
    <dbReference type="NCBI Taxonomy" id="96803"/>
    <lineage>
        <taxon>Eukaryota</taxon>
        <taxon>Metazoa</taxon>
        <taxon>Ecdysozoa</taxon>
        <taxon>Arthropoda</taxon>
        <taxon>Crustacea</taxon>
        <taxon>Multicrustacea</taxon>
        <taxon>Malacostraca</taxon>
        <taxon>Eumalacostraca</taxon>
        <taxon>Peracarida</taxon>
        <taxon>Isopoda</taxon>
        <taxon>Oniscidea</taxon>
        <taxon>Crinocheta</taxon>
        <taxon>Armadillidiidae</taxon>
        <taxon>Armadillidium</taxon>
    </lineage>
</organism>
<feature type="chain" id="PRO_5024310856" description="Hexosyltransferase" evidence="11">
    <location>
        <begin position="20"/>
        <end position="216"/>
    </location>
</feature>
<dbReference type="InterPro" id="IPR002659">
    <property type="entry name" value="Glyco_trans_31"/>
</dbReference>
<dbReference type="EC" id="2.4.1.-" evidence="10"/>
<keyword evidence="6" id="KW-0735">Signal-anchor</keyword>
<protein>
    <recommendedName>
        <fullName evidence="10">Hexosyltransferase</fullName>
        <ecNumber evidence="10">2.4.1.-</ecNumber>
    </recommendedName>
</protein>
<dbReference type="OrthoDB" id="6346213at2759"/>
<evidence type="ECO:0000256" key="10">
    <source>
        <dbReference type="RuleBase" id="RU363063"/>
    </source>
</evidence>
<keyword evidence="11" id="KW-0732">Signal</keyword>
<evidence type="ECO:0000256" key="1">
    <source>
        <dbReference type="ARBA" id="ARBA00004323"/>
    </source>
</evidence>
<reference evidence="12 13" key="1">
    <citation type="journal article" date="2019" name="PLoS Biol.">
        <title>Sex chromosomes control vertical transmission of feminizing Wolbachia symbionts in an isopod.</title>
        <authorList>
            <person name="Becking T."/>
            <person name="Chebbi M.A."/>
            <person name="Giraud I."/>
            <person name="Moumen B."/>
            <person name="Laverre T."/>
            <person name="Caubet Y."/>
            <person name="Peccoud J."/>
            <person name="Gilbert C."/>
            <person name="Cordaux R."/>
        </authorList>
    </citation>
    <scope>NUCLEOTIDE SEQUENCE [LARGE SCALE GENOMIC DNA]</scope>
    <source>
        <strain evidence="12">ANa2</strain>
        <tissue evidence="12">Whole body excluding digestive tract and cuticle</tissue>
    </source>
</reference>
<evidence type="ECO:0000256" key="11">
    <source>
        <dbReference type="SAM" id="SignalP"/>
    </source>
</evidence>
<comment type="subcellular location">
    <subcellularLocation>
        <location evidence="1 10">Golgi apparatus membrane</location>
        <topology evidence="1 10">Single-pass type II membrane protein</topology>
    </subcellularLocation>
</comment>
<dbReference type="PANTHER" id="PTHR11214:SF3">
    <property type="entry name" value="BETA-1,3-GALACTOSYLTRANSFERASE 6"/>
    <property type="match status" value="1"/>
</dbReference>
<dbReference type="EMBL" id="SEYY01011188">
    <property type="protein sequence ID" value="KAB7501274.1"/>
    <property type="molecule type" value="Genomic_DNA"/>
</dbReference>
<keyword evidence="13" id="KW-1185">Reference proteome</keyword>
<evidence type="ECO:0000313" key="13">
    <source>
        <dbReference type="Proteomes" id="UP000326759"/>
    </source>
</evidence>
<accession>A0A5N5T413</accession>
<evidence type="ECO:0000256" key="5">
    <source>
        <dbReference type="ARBA" id="ARBA00022692"/>
    </source>
</evidence>
<dbReference type="Proteomes" id="UP000326759">
    <property type="component" value="Unassembled WGS sequence"/>
</dbReference>
<dbReference type="GO" id="GO:0016758">
    <property type="term" value="F:hexosyltransferase activity"/>
    <property type="evidence" value="ECO:0007669"/>
    <property type="project" value="InterPro"/>
</dbReference>
<dbReference type="Pfam" id="PF01762">
    <property type="entry name" value="Galactosyl_T"/>
    <property type="match status" value="1"/>
</dbReference>
<evidence type="ECO:0000256" key="3">
    <source>
        <dbReference type="ARBA" id="ARBA00022676"/>
    </source>
</evidence>
<feature type="signal peptide" evidence="11">
    <location>
        <begin position="1"/>
        <end position="19"/>
    </location>
</feature>
<keyword evidence="4 12" id="KW-0808">Transferase</keyword>
<name>A0A5N5T413_9CRUS</name>
<keyword evidence="8 10" id="KW-0333">Golgi apparatus</keyword>
<keyword evidence="3 10" id="KW-0328">Glycosyltransferase</keyword>
<gene>
    <name evidence="12" type="ORF">Anas_14274</name>
</gene>
<keyword evidence="9" id="KW-0472">Membrane</keyword>
<keyword evidence="7" id="KW-1133">Transmembrane helix</keyword>
<evidence type="ECO:0000256" key="4">
    <source>
        <dbReference type="ARBA" id="ARBA00022679"/>
    </source>
</evidence>
<dbReference type="GO" id="GO:0006493">
    <property type="term" value="P:protein O-linked glycosylation"/>
    <property type="evidence" value="ECO:0007669"/>
    <property type="project" value="TreeGrafter"/>
</dbReference>
<evidence type="ECO:0000313" key="12">
    <source>
        <dbReference type="EMBL" id="KAB7501274.1"/>
    </source>
</evidence>
<evidence type="ECO:0000256" key="7">
    <source>
        <dbReference type="ARBA" id="ARBA00022989"/>
    </source>
</evidence>
<evidence type="ECO:0000256" key="2">
    <source>
        <dbReference type="ARBA" id="ARBA00008661"/>
    </source>
</evidence>
<proteinExistence type="inferred from homology"/>
<dbReference type="PANTHER" id="PTHR11214">
    <property type="entry name" value="BETA-1,3-N-ACETYLGLUCOSAMINYLTRANSFERASE"/>
    <property type="match status" value="1"/>
</dbReference>
<evidence type="ECO:0000256" key="9">
    <source>
        <dbReference type="ARBA" id="ARBA00023136"/>
    </source>
</evidence>
<dbReference type="AlphaFoldDB" id="A0A5N5T413"/>
<sequence length="216" mass="24983">MVFLLLCAFLIAFIFKTSSKLFKIYALNDFEPQIDETLPKKLNFKAGSAFENLTLKLDSIKNDTCGNSTFILSITLSHTSEAEMRHFIRNSWGSKDIYFRTRLRPIFLVGATNNNSLQDEIENEAKTFRDILQINYMDTYRNLTYKIMAGLSWISENCKTTPWILKIDHDVLLNPFNLRKFLEKELQSNPSQNVIIGRCKKNATKPLRIGKWAVSI</sequence>
<dbReference type="Gene3D" id="3.90.550.50">
    <property type="match status" value="1"/>
</dbReference>
<evidence type="ECO:0000256" key="6">
    <source>
        <dbReference type="ARBA" id="ARBA00022968"/>
    </source>
</evidence>
<dbReference type="GO" id="GO:0000139">
    <property type="term" value="C:Golgi membrane"/>
    <property type="evidence" value="ECO:0007669"/>
    <property type="project" value="UniProtKB-SubCell"/>
</dbReference>
<comment type="similarity">
    <text evidence="2 10">Belongs to the glycosyltransferase 31 family.</text>
</comment>
<keyword evidence="5" id="KW-0812">Transmembrane</keyword>